<dbReference type="AlphaFoldDB" id="A0A7C0U1I1"/>
<evidence type="ECO:0000313" key="2">
    <source>
        <dbReference type="EMBL" id="HDD43499.1"/>
    </source>
</evidence>
<dbReference type="InterPro" id="IPR011990">
    <property type="entry name" value="TPR-like_helical_dom_sf"/>
</dbReference>
<dbReference type="Gene3D" id="1.25.40.10">
    <property type="entry name" value="Tetratricopeptide repeat domain"/>
    <property type="match status" value="2"/>
</dbReference>
<dbReference type="EMBL" id="DRBS01000055">
    <property type="protein sequence ID" value="HDD43499.1"/>
    <property type="molecule type" value="Genomic_DNA"/>
</dbReference>
<feature type="repeat" description="TPR" evidence="1">
    <location>
        <begin position="92"/>
        <end position="125"/>
    </location>
</feature>
<gene>
    <name evidence="2" type="ORF">ENG63_01365</name>
</gene>
<protein>
    <submittedName>
        <fullName evidence="2">Tetratricopeptide repeat protein</fullName>
    </submittedName>
</protein>
<evidence type="ECO:0000256" key="1">
    <source>
        <dbReference type="PROSITE-ProRule" id="PRU00339"/>
    </source>
</evidence>
<dbReference type="Proteomes" id="UP000886289">
    <property type="component" value="Unassembled WGS sequence"/>
</dbReference>
<dbReference type="Pfam" id="PF14559">
    <property type="entry name" value="TPR_19"/>
    <property type="match status" value="2"/>
</dbReference>
<sequence length="227" mass="27526">MNKLRKFIFFLIILYLIINETWAETNNYIKALEFLRKEDYFHALPLFEAALKKSPENIFIKADYVLCLIWMGNYKKAIEFYLQNEDSLKDVKYLTRNIAKAFYEVKNYHEAKKLYEKALLNNPKDIEAIKGLIFTLCKLGDYEKAYRIIEEKRNFLNKKILYFLKAYTLQQKEFYNDAYILYSKLTLLEGEEKFLKEIQDARRDIIKNFKKEEITYLFKKFQQKPLK</sequence>
<reference evidence="2" key="1">
    <citation type="journal article" date="2020" name="mSystems">
        <title>Genome- and Community-Level Interaction Insights into Carbon Utilization and Element Cycling Functions of Hydrothermarchaeota in Hydrothermal Sediment.</title>
        <authorList>
            <person name="Zhou Z."/>
            <person name="Liu Y."/>
            <person name="Xu W."/>
            <person name="Pan J."/>
            <person name="Luo Z.H."/>
            <person name="Li M."/>
        </authorList>
    </citation>
    <scope>NUCLEOTIDE SEQUENCE [LARGE SCALE GENOMIC DNA]</scope>
    <source>
        <strain evidence="2">HyVt-233</strain>
    </source>
</reference>
<comment type="caution">
    <text evidence="2">The sequence shown here is derived from an EMBL/GenBank/DDBJ whole genome shotgun (WGS) entry which is preliminary data.</text>
</comment>
<dbReference type="InterPro" id="IPR019734">
    <property type="entry name" value="TPR_rpt"/>
</dbReference>
<dbReference type="SUPFAM" id="SSF48452">
    <property type="entry name" value="TPR-like"/>
    <property type="match status" value="1"/>
</dbReference>
<name>A0A7C0U1I1_DESA2</name>
<accession>A0A7C0U1I1</accession>
<keyword evidence="1" id="KW-0802">TPR repeat</keyword>
<proteinExistence type="predicted"/>
<dbReference type="PROSITE" id="PS50005">
    <property type="entry name" value="TPR"/>
    <property type="match status" value="1"/>
</dbReference>
<organism evidence="2">
    <name type="scientific">Desulfofervidus auxilii</name>
    <dbReference type="NCBI Taxonomy" id="1621989"/>
    <lineage>
        <taxon>Bacteria</taxon>
        <taxon>Pseudomonadati</taxon>
        <taxon>Thermodesulfobacteriota</taxon>
        <taxon>Candidatus Desulfofervidia</taxon>
        <taxon>Candidatus Desulfofervidales</taxon>
        <taxon>Candidatus Desulfofervidaceae</taxon>
        <taxon>Candidatus Desulfofervidus</taxon>
    </lineage>
</organism>